<dbReference type="Pfam" id="PF00561">
    <property type="entry name" value="Abhydrolase_1"/>
    <property type="match status" value="1"/>
</dbReference>
<feature type="domain" description="Peptidase S33 tripeptidyl aminopeptidase-like C-terminal" evidence="6">
    <location>
        <begin position="447"/>
        <end position="535"/>
    </location>
</feature>
<reference evidence="7 8" key="1">
    <citation type="submission" date="2018-03" db="EMBL/GenBank/DDBJ databases">
        <title>Bioinformatic expansion and discovery of thiopeptide antibiotics.</title>
        <authorList>
            <person name="Schwalen C.J."/>
            <person name="Hudson G.A."/>
            <person name="Mitchell D.A."/>
        </authorList>
    </citation>
    <scope>NUCLEOTIDE SEQUENCE [LARGE SCALE GENOMIC DNA]</scope>
    <source>
        <strain evidence="7 8">NRRL 8041</strain>
    </source>
</reference>
<dbReference type="InterPro" id="IPR013595">
    <property type="entry name" value="Pept_S33_TAP-like_C"/>
</dbReference>
<feature type="chain" id="PRO_5039517845" evidence="4">
    <location>
        <begin position="35"/>
        <end position="594"/>
    </location>
</feature>
<dbReference type="OrthoDB" id="4006962at2"/>
<dbReference type="RefSeq" id="WP_110567214.1">
    <property type="nucleotide sequence ID" value="NZ_PYBV01000045.1"/>
</dbReference>
<organism evidence="7 8">
    <name type="scientific">Micromonospora arborensis</name>
    <dbReference type="NCBI Taxonomy" id="2116518"/>
    <lineage>
        <taxon>Bacteria</taxon>
        <taxon>Bacillati</taxon>
        <taxon>Actinomycetota</taxon>
        <taxon>Actinomycetes</taxon>
        <taxon>Micromonosporales</taxon>
        <taxon>Micromonosporaceae</taxon>
        <taxon>Micromonospora</taxon>
    </lineage>
</organism>
<dbReference type="InterPro" id="IPR000073">
    <property type="entry name" value="AB_hydrolase_1"/>
</dbReference>
<evidence type="ECO:0000259" key="5">
    <source>
        <dbReference type="Pfam" id="PF00561"/>
    </source>
</evidence>
<sequence length="594" mass="64878">MPHPTTGSHRPHRVRRPAAFLAATLVAAVLSSGAAVTPAAAAKAAEPDTAALAASLTTQRPSWEPCGLADVSPEDEAQLRLSCATVTVPRDWHNPRDGKTIQVRISRTVASGGDRKGILLVNPGGPGGSGLSLAPYVARSAPTLAEHYDVIGFDPRGVGQSTPLLCSVTYRDTDVTTDQITQANVAGCRNTELTKYITTEQTTYDLDFIRVLLGERKLNYLGYSYGTWLGTWYAATFPSRTGRMVLDSVAAVGSPTLQETWDLQPFTRDRAFQEQLLPYMARHDDLYGRGTDPMAIREMFERAGGTRIGMGPFMFGYFILGALYDTQNYPAAAAAVNTVIQYYEEWNGWTPEQILSAATTKMLAAPGITADDRAYIEQSRVSAEAALKTQPGQVRLPQGTDEYTYDIDYVFEVIRCQDGQWNDSVAHWNAFSRRLTRDAPLVAPFLQNPPACAYWPTSNRMPTFDKKTFPKVLMLQDELDVATAYEGALAASKKLPGASMISVDNEGSHGVFPYYTSCVDDPVYAYLLDGRLPAETYTGCQAVPLPGETAVFEVGGKLTGKGTVRTQLISDDMRAANRMLKRMLRTEPGPSYPE</sequence>
<evidence type="ECO:0000256" key="4">
    <source>
        <dbReference type="SAM" id="SignalP"/>
    </source>
</evidence>
<comment type="similarity">
    <text evidence="1">Belongs to the peptidase S33 family.</text>
</comment>
<dbReference type="PANTHER" id="PTHR43248:SF29">
    <property type="entry name" value="TRIPEPTIDYL AMINOPEPTIDASE"/>
    <property type="match status" value="1"/>
</dbReference>
<dbReference type="InterPro" id="IPR029058">
    <property type="entry name" value="AB_hydrolase_fold"/>
</dbReference>
<feature type="domain" description="AB hydrolase-1" evidence="5">
    <location>
        <begin position="118"/>
        <end position="264"/>
    </location>
</feature>
<name>A0A318NFQ1_9ACTN</name>
<evidence type="ECO:0000256" key="3">
    <source>
        <dbReference type="ARBA" id="ARBA00022801"/>
    </source>
</evidence>
<evidence type="ECO:0000313" key="8">
    <source>
        <dbReference type="Proteomes" id="UP000248333"/>
    </source>
</evidence>
<comment type="caution">
    <text evidence="7">The sequence shown here is derived from an EMBL/GenBank/DDBJ whole genome shotgun (WGS) entry which is preliminary data.</text>
</comment>
<dbReference type="AlphaFoldDB" id="A0A318NFQ1"/>
<protein>
    <submittedName>
        <fullName evidence="7">Alpha/beta hydrolase</fullName>
    </submittedName>
</protein>
<keyword evidence="2 4" id="KW-0732">Signal</keyword>
<dbReference type="Proteomes" id="UP000248333">
    <property type="component" value="Unassembled WGS sequence"/>
</dbReference>
<evidence type="ECO:0000259" key="6">
    <source>
        <dbReference type="Pfam" id="PF08386"/>
    </source>
</evidence>
<dbReference type="InterPro" id="IPR051601">
    <property type="entry name" value="Serine_prot/Carboxylest_S33"/>
</dbReference>
<dbReference type="GO" id="GO:0016787">
    <property type="term" value="F:hydrolase activity"/>
    <property type="evidence" value="ECO:0007669"/>
    <property type="project" value="UniProtKB-KW"/>
</dbReference>
<accession>A0A318NFQ1</accession>
<proteinExistence type="inferred from homology"/>
<dbReference type="PANTHER" id="PTHR43248">
    <property type="entry name" value="2-SUCCINYL-6-HYDROXY-2,4-CYCLOHEXADIENE-1-CARBOXYLATE SYNTHASE"/>
    <property type="match status" value="1"/>
</dbReference>
<dbReference type="Pfam" id="PF08386">
    <property type="entry name" value="Abhydrolase_4"/>
    <property type="match status" value="1"/>
</dbReference>
<gene>
    <name evidence="7" type="ORF">C7C45_28575</name>
</gene>
<evidence type="ECO:0000313" key="7">
    <source>
        <dbReference type="EMBL" id="PYC65483.1"/>
    </source>
</evidence>
<dbReference type="SUPFAM" id="SSF53474">
    <property type="entry name" value="alpha/beta-Hydrolases"/>
    <property type="match status" value="1"/>
</dbReference>
<dbReference type="Gene3D" id="3.40.50.1820">
    <property type="entry name" value="alpha/beta hydrolase"/>
    <property type="match status" value="1"/>
</dbReference>
<feature type="signal peptide" evidence="4">
    <location>
        <begin position="1"/>
        <end position="34"/>
    </location>
</feature>
<keyword evidence="8" id="KW-1185">Reference proteome</keyword>
<evidence type="ECO:0000256" key="2">
    <source>
        <dbReference type="ARBA" id="ARBA00022729"/>
    </source>
</evidence>
<dbReference type="EMBL" id="PYBV01000045">
    <property type="protein sequence ID" value="PYC65483.1"/>
    <property type="molecule type" value="Genomic_DNA"/>
</dbReference>
<evidence type="ECO:0000256" key="1">
    <source>
        <dbReference type="ARBA" id="ARBA00010088"/>
    </source>
</evidence>
<keyword evidence="3 7" id="KW-0378">Hydrolase</keyword>